<dbReference type="EMBL" id="GBRH01259491">
    <property type="protein sequence ID" value="JAD38404.1"/>
    <property type="molecule type" value="Transcribed_RNA"/>
</dbReference>
<sequence>MDNISSFVC</sequence>
<reference evidence="1" key="2">
    <citation type="journal article" date="2015" name="Data Brief">
        <title>Shoot transcriptome of the giant reed, Arundo donax.</title>
        <authorList>
            <person name="Barrero R.A."/>
            <person name="Guerrero F.D."/>
            <person name="Moolhuijzen P."/>
            <person name="Goolsby J.A."/>
            <person name="Tidwell J."/>
            <person name="Bellgard S.E."/>
            <person name="Bellgard M.I."/>
        </authorList>
    </citation>
    <scope>NUCLEOTIDE SEQUENCE</scope>
    <source>
        <tissue evidence="1">Shoot tissue taken approximately 20 cm above the soil surface</tissue>
    </source>
</reference>
<reference evidence="1" key="1">
    <citation type="submission" date="2014-09" db="EMBL/GenBank/DDBJ databases">
        <authorList>
            <person name="Magalhaes I.L.F."/>
            <person name="Oliveira U."/>
            <person name="Santos F.R."/>
            <person name="Vidigal T.H.D.A."/>
            <person name="Brescovit A.D."/>
            <person name="Santos A.J."/>
        </authorList>
    </citation>
    <scope>NUCLEOTIDE SEQUENCE</scope>
    <source>
        <tissue evidence="1">Shoot tissue taken approximately 20 cm above the soil surface</tissue>
    </source>
</reference>
<protein>
    <submittedName>
        <fullName evidence="1">Uncharacterized protein</fullName>
    </submittedName>
</protein>
<name>A0A0A8ZG73_ARUDO</name>
<proteinExistence type="predicted"/>
<evidence type="ECO:0000313" key="1">
    <source>
        <dbReference type="EMBL" id="JAD38404.1"/>
    </source>
</evidence>
<organism evidence="1">
    <name type="scientific">Arundo donax</name>
    <name type="common">Giant reed</name>
    <name type="synonym">Donax arundinaceus</name>
    <dbReference type="NCBI Taxonomy" id="35708"/>
    <lineage>
        <taxon>Eukaryota</taxon>
        <taxon>Viridiplantae</taxon>
        <taxon>Streptophyta</taxon>
        <taxon>Embryophyta</taxon>
        <taxon>Tracheophyta</taxon>
        <taxon>Spermatophyta</taxon>
        <taxon>Magnoliopsida</taxon>
        <taxon>Liliopsida</taxon>
        <taxon>Poales</taxon>
        <taxon>Poaceae</taxon>
        <taxon>PACMAD clade</taxon>
        <taxon>Arundinoideae</taxon>
        <taxon>Arundineae</taxon>
        <taxon>Arundo</taxon>
    </lineage>
</organism>
<accession>A0A0A8ZG73</accession>